<accession>A0AAP5LRA4</accession>
<organism evidence="3 4">
    <name type="scientific">Paenibacillus amylolyticus</name>
    <dbReference type="NCBI Taxonomy" id="1451"/>
    <lineage>
        <taxon>Bacteria</taxon>
        <taxon>Bacillati</taxon>
        <taxon>Bacillota</taxon>
        <taxon>Bacilli</taxon>
        <taxon>Bacillales</taxon>
        <taxon>Paenibacillaceae</taxon>
        <taxon>Paenibacillus</taxon>
    </lineage>
</organism>
<dbReference type="AlphaFoldDB" id="A0AAP5LRA4"/>
<evidence type="ECO:0000259" key="2">
    <source>
        <dbReference type="Pfam" id="PF03372"/>
    </source>
</evidence>
<sequence length="276" mass="31805">MKILTLNAHAWAEEDQLNKISQLADFINTHQFDIISMQEVNQSIQEEALTTAELEHYFATDSDTVVKKDNYAYVLLTQLSEKYYWTWVPTHVGFRRYDEGLAILSRTPITQAFGEYVSHMRDYNNYRTRKIVGIQTVADGEEAWFVNGHYNWWDDEQEPFKGQWDLTENKLAPYMKEPLYMMGDFNNVAEIRGQGYDYMMSHGWHDLYTTAAQKDDGATVVKAIAGWANNSQPLRIDYIFSNRPVQAKSSTVVLNGKNGPVVSDHYGVAVEIEMNT</sequence>
<dbReference type="EC" id="3.1.3.90" evidence="3"/>
<dbReference type="CDD" id="cd09079">
    <property type="entry name" value="RgfB-like"/>
    <property type="match status" value="1"/>
</dbReference>
<evidence type="ECO:0000256" key="1">
    <source>
        <dbReference type="ARBA" id="ARBA00022801"/>
    </source>
</evidence>
<evidence type="ECO:0000313" key="3">
    <source>
        <dbReference type="EMBL" id="MDR6726485.1"/>
    </source>
</evidence>
<dbReference type="RefSeq" id="WP_310144874.1">
    <property type="nucleotide sequence ID" value="NZ_JAVDTR010000017.1"/>
</dbReference>
<dbReference type="InterPro" id="IPR036691">
    <property type="entry name" value="Endo/exonu/phosph_ase_sf"/>
</dbReference>
<proteinExistence type="predicted"/>
<protein>
    <submittedName>
        <fullName evidence="3">Maltose 6'-phosphate phosphatase</fullName>
        <ecNumber evidence="3">3.1.3.90</ecNumber>
    </submittedName>
</protein>
<dbReference type="PANTHER" id="PTHR15822">
    <property type="entry name" value="TRAF AND TNF RECEPTOR-ASSOCIATED PROTEIN"/>
    <property type="match status" value="1"/>
</dbReference>
<dbReference type="Pfam" id="PF03372">
    <property type="entry name" value="Exo_endo_phos"/>
    <property type="match status" value="1"/>
</dbReference>
<dbReference type="PANTHER" id="PTHR15822:SF23">
    <property type="entry name" value="ENDONUCLEASE_EXONUCLEASE_PHOSPHATASE FAMILY PROTEIN"/>
    <property type="match status" value="1"/>
</dbReference>
<dbReference type="InterPro" id="IPR051547">
    <property type="entry name" value="TDP2-like"/>
</dbReference>
<dbReference type="Gene3D" id="3.60.10.10">
    <property type="entry name" value="Endonuclease/exonuclease/phosphatase"/>
    <property type="match status" value="1"/>
</dbReference>
<keyword evidence="1 3" id="KW-0378">Hydrolase</keyword>
<dbReference type="Proteomes" id="UP001254832">
    <property type="component" value="Unassembled WGS sequence"/>
</dbReference>
<dbReference type="GO" id="GO:0016787">
    <property type="term" value="F:hydrolase activity"/>
    <property type="evidence" value="ECO:0007669"/>
    <property type="project" value="UniProtKB-KW"/>
</dbReference>
<feature type="domain" description="Endonuclease/exonuclease/phosphatase" evidence="2">
    <location>
        <begin position="19"/>
        <end position="265"/>
    </location>
</feature>
<evidence type="ECO:0000313" key="4">
    <source>
        <dbReference type="Proteomes" id="UP001254832"/>
    </source>
</evidence>
<gene>
    <name evidence="3" type="ORF">J2W91_004996</name>
</gene>
<dbReference type="SUPFAM" id="SSF56219">
    <property type="entry name" value="DNase I-like"/>
    <property type="match status" value="1"/>
</dbReference>
<comment type="caution">
    <text evidence="3">The sequence shown here is derived from an EMBL/GenBank/DDBJ whole genome shotgun (WGS) entry which is preliminary data.</text>
</comment>
<name>A0AAP5LRA4_PAEAM</name>
<dbReference type="InterPro" id="IPR005135">
    <property type="entry name" value="Endo/exonuclease/phosphatase"/>
</dbReference>
<dbReference type="EMBL" id="JAVDTR010000017">
    <property type="protein sequence ID" value="MDR6726485.1"/>
    <property type="molecule type" value="Genomic_DNA"/>
</dbReference>
<reference evidence="3" key="1">
    <citation type="submission" date="2023-07" db="EMBL/GenBank/DDBJ databases">
        <title>Sorghum-associated microbial communities from plants grown in Nebraska, USA.</title>
        <authorList>
            <person name="Schachtman D."/>
        </authorList>
    </citation>
    <scope>NUCLEOTIDE SEQUENCE</scope>
    <source>
        <strain evidence="3">BE80</strain>
    </source>
</reference>